<feature type="transmembrane region" description="Helical" evidence="14">
    <location>
        <begin position="318"/>
        <end position="343"/>
    </location>
</feature>
<feature type="transmembrane region" description="Helical" evidence="14">
    <location>
        <begin position="414"/>
        <end position="435"/>
    </location>
</feature>
<feature type="compositionally biased region" description="Basic and acidic residues" evidence="13">
    <location>
        <begin position="555"/>
        <end position="568"/>
    </location>
</feature>
<dbReference type="GO" id="GO:0005886">
    <property type="term" value="C:plasma membrane"/>
    <property type="evidence" value="ECO:0007669"/>
    <property type="project" value="UniProtKB-SubCell"/>
</dbReference>
<evidence type="ECO:0000256" key="4">
    <source>
        <dbReference type="ARBA" id="ARBA00022692"/>
    </source>
</evidence>
<dbReference type="GO" id="GO:0043410">
    <property type="term" value="P:positive regulation of MAPK cascade"/>
    <property type="evidence" value="ECO:0007669"/>
    <property type="project" value="TreeGrafter"/>
</dbReference>
<proteinExistence type="inferred from homology"/>
<dbReference type="AlphaFoldDB" id="B4QS91"/>
<accession>B4QS91</accession>
<dbReference type="InterPro" id="IPR004827">
    <property type="entry name" value="bZIP"/>
</dbReference>
<dbReference type="InterPro" id="IPR000276">
    <property type="entry name" value="GPCR_Rhodpsn"/>
</dbReference>
<dbReference type="OMA" id="LSMTCEV"/>
<evidence type="ECO:0000256" key="10">
    <source>
        <dbReference type="ARBA" id="ARBA00023224"/>
    </source>
</evidence>
<dbReference type="SUPFAM" id="SSF81321">
    <property type="entry name" value="Family A G protein-coupled receptor-like"/>
    <property type="match status" value="1"/>
</dbReference>
<dbReference type="Proteomes" id="UP000000304">
    <property type="component" value="Chromosome 3R"/>
</dbReference>
<dbReference type="OrthoDB" id="5957871at2759"/>
<protein>
    <recommendedName>
        <fullName evidence="11">Octopamine receptor beta-2R</fullName>
    </recommendedName>
</protein>
<dbReference type="GO" id="GO:0003700">
    <property type="term" value="F:DNA-binding transcription factor activity"/>
    <property type="evidence" value="ECO:0007669"/>
    <property type="project" value="InterPro"/>
</dbReference>
<evidence type="ECO:0000256" key="14">
    <source>
        <dbReference type="SAM" id="Phobius"/>
    </source>
</evidence>
<feature type="transmembrane region" description="Helical" evidence="14">
    <location>
        <begin position="276"/>
        <end position="298"/>
    </location>
</feature>
<evidence type="ECO:0000256" key="7">
    <source>
        <dbReference type="ARBA" id="ARBA00023136"/>
    </source>
</evidence>
<evidence type="ECO:0000256" key="9">
    <source>
        <dbReference type="ARBA" id="ARBA00023180"/>
    </source>
</evidence>
<comment type="similarity">
    <text evidence="2 12">Belongs to the G-protein coupled receptor 1 family.</text>
</comment>
<evidence type="ECO:0000313" key="17">
    <source>
        <dbReference type="Proteomes" id="UP000000304"/>
    </source>
</evidence>
<dbReference type="EMBL" id="CM000364">
    <property type="protein sequence ID" value="EDX13187.1"/>
    <property type="molecule type" value="Genomic_DNA"/>
</dbReference>
<dbReference type="Pfam" id="PF00001">
    <property type="entry name" value="7tm_1"/>
    <property type="match status" value="1"/>
</dbReference>
<dbReference type="HOGENOM" id="CLU_009579_11_0_1"/>
<dbReference type="PhylomeDB" id="B4QS91"/>
<evidence type="ECO:0000256" key="13">
    <source>
        <dbReference type="SAM" id="MobiDB-lite"/>
    </source>
</evidence>
<keyword evidence="9" id="KW-0325">Glycoprotein</keyword>
<feature type="transmembrane region" description="Helical" evidence="14">
    <location>
        <begin position="155"/>
        <end position="180"/>
    </location>
</feature>
<dbReference type="PROSITE" id="PS00237">
    <property type="entry name" value="G_PROTEIN_RECEP_F1_1"/>
    <property type="match status" value="1"/>
</dbReference>
<evidence type="ECO:0000256" key="8">
    <source>
        <dbReference type="ARBA" id="ARBA00023170"/>
    </source>
</evidence>
<gene>
    <name evidence="16" type="primary">Dsim\GD20557</name>
    <name evidence="16" type="ORF">Dsim_GD20557</name>
</gene>
<evidence type="ECO:0000256" key="1">
    <source>
        <dbReference type="ARBA" id="ARBA00004651"/>
    </source>
</evidence>
<dbReference type="PROSITE" id="PS50262">
    <property type="entry name" value="G_PROTEIN_RECEP_F1_2"/>
    <property type="match status" value="1"/>
</dbReference>
<keyword evidence="7 14" id="KW-0472">Membrane</keyword>
<dbReference type="SMR" id="B4QS91"/>
<dbReference type="PANTHER" id="PTHR24248:SF187">
    <property type="entry name" value="OCTOPAMINE RECEPTOR BETA-2R"/>
    <property type="match status" value="1"/>
</dbReference>
<organism evidence="16 17">
    <name type="scientific">Drosophila simulans</name>
    <name type="common">Fruit fly</name>
    <dbReference type="NCBI Taxonomy" id="7240"/>
    <lineage>
        <taxon>Eukaryota</taxon>
        <taxon>Metazoa</taxon>
        <taxon>Ecdysozoa</taxon>
        <taxon>Arthropoda</taxon>
        <taxon>Hexapoda</taxon>
        <taxon>Insecta</taxon>
        <taxon>Pterygota</taxon>
        <taxon>Neoptera</taxon>
        <taxon>Endopterygota</taxon>
        <taxon>Diptera</taxon>
        <taxon>Brachycera</taxon>
        <taxon>Muscomorpha</taxon>
        <taxon>Ephydroidea</taxon>
        <taxon>Drosophilidae</taxon>
        <taxon>Drosophila</taxon>
        <taxon>Sophophora</taxon>
    </lineage>
</organism>
<dbReference type="GO" id="GO:0071880">
    <property type="term" value="P:adenylate cyclase-activating adrenergic receptor signaling pathway"/>
    <property type="evidence" value="ECO:0007669"/>
    <property type="project" value="TreeGrafter"/>
</dbReference>
<feature type="transmembrane region" description="Helical" evidence="14">
    <location>
        <begin position="192"/>
        <end position="216"/>
    </location>
</feature>
<feature type="transmembrane region" description="Helical" evidence="14">
    <location>
        <begin position="236"/>
        <end position="255"/>
    </location>
</feature>
<feature type="domain" description="G-protein coupled receptors family 1 profile" evidence="15">
    <location>
        <begin position="172"/>
        <end position="467"/>
    </location>
</feature>
<comment type="subcellular location">
    <subcellularLocation>
        <location evidence="1">Cell membrane</location>
        <topology evidence="1">Multi-pass membrane protein</topology>
    </subcellularLocation>
</comment>
<reference evidence="16 17" key="1">
    <citation type="journal article" date="2007" name="Nature">
        <title>Evolution of genes and genomes on the Drosophila phylogeny.</title>
        <authorList>
            <consortium name="Drosophila 12 Genomes Consortium"/>
            <person name="Clark A.G."/>
            <person name="Eisen M.B."/>
            <person name="Smith D.R."/>
            <person name="Bergman C.M."/>
            <person name="Oliver B."/>
            <person name="Markow T.A."/>
            <person name="Kaufman T.C."/>
            <person name="Kellis M."/>
            <person name="Gelbart W."/>
            <person name="Iyer V.N."/>
            <person name="Pollard D.A."/>
            <person name="Sackton T.B."/>
            <person name="Larracuente A.M."/>
            <person name="Singh N.D."/>
            <person name="Abad J.P."/>
            <person name="Abt D.N."/>
            <person name="Adryan B."/>
            <person name="Aguade M."/>
            <person name="Akashi H."/>
            <person name="Anderson W.W."/>
            <person name="Aquadro C.F."/>
            <person name="Ardell D.H."/>
            <person name="Arguello R."/>
            <person name="Artieri C.G."/>
            <person name="Barbash D.A."/>
            <person name="Barker D."/>
            <person name="Barsanti P."/>
            <person name="Batterham P."/>
            <person name="Batzoglou S."/>
            <person name="Begun D."/>
            <person name="Bhutkar A."/>
            <person name="Blanco E."/>
            <person name="Bosak S.A."/>
            <person name="Bradley R.K."/>
            <person name="Brand A.D."/>
            <person name="Brent M.R."/>
            <person name="Brooks A.N."/>
            <person name="Brown R.H."/>
            <person name="Butlin R.K."/>
            <person name="Caggese C."/>
            <person name="Calvi B.R."/>
            <person name="Bernardo de Carvalho A."/>
            <person name="Caspi A."/>
            <person name="Castrezana S."/>
            <person name="Celniker S.E."/>
            <person name="Chang J.L."/>
            <person name="Chapple C."/>
            <person name="Chatterji S."/>
            <person name="Chinwalla A."/>
            <person name="Civetta A."/>
            <person name="Clifton S.W."/>
            <person name="Comeron J.M."/>
            <person name="Costello J.C."/>
            <person name="Coyne J.A."/>
            <person name="Daub J."/>
            <person name="David R.G."/>
            <person name="Delcher A.L."/>
            <person name="Delehaunty K."/>
            <person name="Do C.B."/>
            <person name="Ebling H."/>
            <person name="Edwards K."/>
            <person name="Eickbush T."/>
            <person name="Evans J.D."/>
            <person name="Filipski A."/>
            <person name="Findeiss S."/>
            <person name="Freyhult E."/>
            <person name="Fulton L."/>
            <person name="Fulton R."/>
            <person name="Garcia A.C."/>
            <person name="Gardiner A."/>
            <person name="Garfield D.A."/>
            <person name="Garvin B.E."/>
            <person name="Gibson G."/>
            <person name="Gilbert D."/>
            <person name="Gnerre S."/>
            <person name="Godfrey J."/>
            <person name="Good R."/>
            <person name="Gotea V."/>
            <person name="Gravely B."/>
            <person name="Greenberg A.J."/>
            <person name="Griffiths-Jones S."/>
            <person name="Gross S."/>
            <person name="Guigo R."/>
            <person name="Gustafson E.A."/>
            <person name="Haerty W."/>
            <person name="Hahn M.W."/>
            <person name="Halligan D.L."/>
            <person name="Halpern A.L."/>
            <person name="Halter G.M."/>
            <person name="Han M.V."/>
            <person name="Heger A."/>
            <person name="Hillier L."/>
            <person name="Hinrichs A.S."/>
            <person name="Holmes I."/>
            <person name="Hoskins R.A."/>
            <person name="Hubisz M.J."/>
            <person name="Hultmark D."/>
            <person name="Huntley M.A."/>
            <person name="Jaffe D.B."/>
            <person name="Jagadeeshan S."/>
            <person name="Jeck W.R."/>
            <person name="Johnson J."/>
            <person name="Jones C.D."/>
            <person name="Jordan W.C."/>
            <person name="Karpen G.H."/>
            <person name="Kataoka E."/>
            <person name="Keightley P.D."/>
            <person name="Kheradpour P."/>
            <person name="Kirkness E.F."/>
            <person name="Koerich L.B."/>
            <person name="Kristiansen K."/>
            <person name="Kudrna D."/>
            <person name="Kulathinal R.J."/>
            <person name="Kumar S."/>
            <person name="Kwok R."/>
            <person name="Lander E."/>
            <person name="Langley C.H."/>
            <person name="Lapoint R."/>
            <person name="Lazzaro B.P."/>
            <person name="Lee S.J."/>
            <person name="Levesque L."/>
            <person name="Li R."/>
            <person name="Lin C.F."/>
            <person name="Lin M.F."/>
            <person name="Lindblad-Toh K."/>
            <person name="Llopart A."/>
            <person name="Long M."/>
            <person name="Low L."/>
            <person name="Lozovsky E."/>
            <person name="Lu J."/>
            <person name="Luo M."/>
            <person name="Machado C.A."/>
            <person name="Makalowski W."/>
            <person name="Marzo M."/>
            <person name="Matsuda M."/>
            <person name="Matzkin L."/>
            <person name="McAllister B."/>
            <person name="McBride C.S."/>
            <person name="McKernan B."/>
            <person name="McKernan K."/>
            <person name="Mendez-Lago M."/>
            <person name="Minx P."/>
            <person name="Mollenhauer M.U."/>
            <person name="Montooth K."/>
            <person name="Mount S.M."/>
            <person name="Mu X."/>
            <person name="Myers E."/>
            <person name="Negre B."/>
            <person name="Newfeld S."/>
            <person name="Nielsen R."/>
            <person name="Noor M.A."/>
            <person name="O'Grady P."/>
            <person name="Pachter L."/>
            <person name="Papaceit M."/>
            <person name="Parisi M.J."/>
            <person name="Parisi M."/>
            <person name="Parts L."/>
            <person name="Pedersen J.S."/>
            <person name="Pesole G."/>
            <person name="Phillippy A.M."/>
            <person name="Ponting C.P."/>
            <person name="Pop M."/>
            <person name="Porcelli D."/>
            <person name="Powell J.R."/>
            <person name="Prohaska S."/>
            <person name="Pruitt K."/>
            <person name="Puig M."/>
            <person name="Quesneville H."/>
            <person name="Ram K.R."/>
            <person name="Rand D."/>
            <person name="Rasmussen M.D."/>
            <person name="Reed L.K."/>
            <person name="Reenan R."/>
            <person name="Reily A."/>
            <person name="Remington K.A."/>
            <person name="Rieger T.T."/>
            <person name="Ritchie M.G."/>
            <person name="Robin C."/>
            <person name="Rogers Y.H."/>
            <person name="Rohde C."/>
            <person name="Rozas J."/>
            <person name="Rubenfield M.J."/>
            <person name="Ruiz A."/>
            <person name="Russo S."/>
            <person name="Salzberg S.L."/>
            <person name="Sanchez-Gracia A."/>
            <person name="Saranga D.J."/>
            <person name="Sato H."/>
            <person name="Schaeffer S.W."/>
            <person name="Schatz M.C."/>
            <person name="Schlenke T."/>
            <person name="Schwartz R."/>
            <person name="Segarra C."/>
            <person name="Singh R.S."/>
            <person name="Sirot L."/>
            <person name="Sirota M."/>
            <person name="Sisneros N.B."/>
            <person name="Smith C.D."/>
            <person name="Smith T.F."/>
            <person name="Spieth J."/>
            <person name="Stage D.E."/>
            <person name="Stark A."/>
            <person name="Stephan W."/>
            <person name="Strausberg R.L."/>
            <person name="Strempel S."/>
            <person name="Sturgill D."/>
            <person name="Sutton G."/>
            <person name="Sutton G.G."/>
            <person name="Tao W."/>
            <person name="Teichmann S."/>
            <person name="Tobari Y.N."/>
            <person name="Tomimura Y."/>
            <person name="Tsolas J.M."/>
            <person name="Valente V.L."/>
            <person name="Venter E."/>
            <person name="Venter J.C."/>
            <person name="Vicario S."/>
            <person name="Vieira F.G."/>
            <person name="Vilella A.J."/>
            <person name="Villasante A."/>
            <person name="Walenz B."/>
            <person name="Wang J."/>
            <person name="Wasserman M."/>
            <person name="Watts T."/>
            <person name="Wilson D."/>
            <person name="Wilson R.K."/>
            <person name="Wing R.A."/>
            <person name="Wolfner M.F."/>
            <person name="Wong A."/>
            <person name="Wong G.K."/>
            <person name="Wu C.I."/>
            <person name="Wu G."/>
            <person name="Yamamoto D."/>
            <person name="Yang H.P."/>
            <person name="Yang S.P."/>
            <person name="Yorke J.A."/>
            <person name="Yoshida K."/>
            <person name="Zdobnov E."/>
            <person name="Zhang P."/>
            <person name="Zhang Y."/>
            <person name="Zimin A.V."/>
            <person name="Baldwin J."/>
            <person name="Abdouelleil A."/>
            <person name="Abdulkadir J."/>
            <person name="Abebe A."/>
            <person name="Abera B."/>
            <person name="Abreu J."/>
            <person name="Acer S.C."/>
            <person name="Aftuck L."/>
            <person name="Alexander A."/>
            <person name="An P."/>
            <person name="Anderson E."/>
            <person name="Anderson S."/>
            <person name="Arachi H."/>
            <person name="Azer M."/>
            <person name="Bachantsang P."/>
            <person name="Barry A."/>
            <person name="Bayul T."/>
            <person name="Berlin A."/>
            <person name="Bessette D."/>
            <person name="Bloom T."/>
            <person name="Blye J."/>
            <person name="Boguslavskiy L."/>
            <person name="Bonnet C."/>
            <person name="Boukhgalter B."/>
            <person name="Bourzgui I."/>
            <person name="Brown A."/>
            <person name="Cahill P."/>
            <person name="Channer S."/>
            <person name="Cheshatsang Y."/>
            <person name="Chuda L."/>
            <person name="Citroen M."/>
            <person name="Collymore A."/>
            <person name="Cooke P."/>
            <person name="Costello M."/>
            <person name="D'Aco K."/>
            <person name="Daza R."/>
            <person name="De Haan G."/>
            <person name="DeGray S."/>
            <person name="DeMaso C."/>
            <person name="Dhargay N."/>
            <person name="Dooley K."/>
            <person name="Dooley E."/>
            <person name="Doricent M."/>
            <person name="Dorje P."/>
            <person name="Dorjee K."/>
            <person name="Dupes A."/>
            <person name="Elong R."/>
            <person name="Falk J."/>
            <person name="Farina A."/>
            <person name="Faro S."/>
            <person name="Ferguson D."/>
            <person name="Fisher S."/>
            <person name="Foley C.D."/>
            <person name="Franke A."/>
            <person name="Friedrich D."/>
            <person name="Gadbois L."/>
            <person name="Gearin G."/>
            <person name="Gearin C.R."/>
            <person name="Giannoukos G."/>
            <person name="Goode T."/>
            <person name="Graham J."/>
            <person name="Grandbois E."/>
            <person name="Grewal S."/>
            <person name="Gyaltsen K."/>
            <person name="Hafez N."/>
            <person name="Hagos B."/>
            <person name="Hall J."/>
            <person name="Henson C."/>
            <person name="Hollinger A."/>
            <person name="Honan T."/>
            <person name="Huard M.D."/>
            <person name="Hughes L."/>
            <person name="Hurhula B."/>
            <person name="Husby M.E."/>
            <person name="Kamat A."/>
            <person name="Kanga B."/>
            <person name="Kashin S."/>
            <person name="Khazanovich D."/>
            <person name="Kisner P."/>
            <person name="Lance K."/>
            <person name="Lara M."/>
            <person name="Lee W."/>
            <person name="Lennon N."/>
            <person name="Letendre F."/>
            <person name="LeVine R."/>
            <person name="Lipovsky A."/>
            <person name="Liu X."/>
            <person name="Liu J."/>
            <person name="Liu S."/>
            <person name="Lokyitsang T."/>
            <person name="Lokyitsang Y."/>
            <person name="Lubonja R."/>
            <person name="Lui A."/>
            <person name="MacDonald P."/>
            <person name="Magnisalis V."/>
            <person name="Maru K."/>
            <person name="Matthews C."/>
            <person name="McCusker W."/>
            <person name="McDonough S."/>
            <person name="Mehta T."/>
            <person name="Meldrim J."/>
            <person name="Meneus L."/>
            <person name="Mihai O."/>
            <person name="Mihalev A."/>
            <person name="Mihova T."/>
            <person name="Mittelman R."/>
            <person name="Mlenga V."/>
            <person name="Montmayeur A."/>
            <person name="Mulrain L."/>
            <person name="Navidi A."/>
            <person name="Naylor J."/>
            <person name="Negash T."/>
            <person name="Nguyen T."/>
            <person name="Nguyen N."/>
            <person name="Nicol R."/>
            <person name="Norbu C."/>
            <person name="Norbu N."/>
            <person name="Novod N."/>
            <person name="O'Neill B."/>
            <person name="Osman S."/>
            <person name="Markiewicz E."/>
            <person name="Oyono O.L."/>
            <person name="Patti C."/>
            <person name="Phunkhang P."/>
            <person name="Pierre F."/>
            <person name="Priest M."/>
            <person name="Raghuraman S."/>
            <person name="Rege F."/>
            <person name="Reyes R."/>
            <person name="Rise C."/>
            <person name="Rogov P."/>
            <person name="Ross K."/>
            <person name="Ryan E."/>
            <person name="Settipalli S."/>
            <person name="Shea T."/>
            <person name="Sherpa N."/>
            <person name="Shi L."/>
            <person name="Shih D."/>
            <person name="Sparrow T."/>
            <person name="Spaulding J."/>
            <person name="Stalker J."/>
            <person name="Stange-Thomann N."/>
            <person name="Stavropoulos S."/>
            <person name="Stone C."/>
            <person name="Strader C."/>
            <person name="Tesfaye S."/>
            <person name="Thomson T."/>
            <person name="Thoulutsang Y."/>
            <person name="Thoulutsang D."/>
            <person name="Topham K."/>
            <person name="Topping I."/>
            <person name="Tsamla T."/>
            <person name="Vassiliev H."/>
            <person name="Vo A."/>
            <person name="Wangchuk T."/>
            <person name="Wangdi T."/>
            <person name="Weiand M."/>
            <person name="Wilkinson J."/>
            <person name="Wilson A."/>
            <person name="Yadav S."/>
            <person name="Young G."/>
            <person name="Yu Q."/>
            <person name="Zembek L."/>
            <person name="Zhong D."/>
            <person name="Zimmer A."/>
            <person name="Zwirko Z."/>
            <person name="Jaffe D.B."/>
            <person name="Alvarez P."/>
            <person name="Brockman W."/>
            <person name="Butler J."/>
            <person name="Chin C."/>
            <person name="Gnerre S."/>
            <person name="Grabherr M."/>
            <person name="Kleber M."/>
            <person name="Mauceli E."/>
            <person name="MacCallum I."/>
        </authorList>
    </citation>
    <scope>NUCLEOTIDE SEQUENCE [LARGE SCALE GENOMIC DNA]</scope>
    <source>
        <strain evidence="17">white501</strain>
    </source>
</reference>
<keyword evidence="5 14" id="KW-1133">Transmembrane helix</keyword>
<dbReference type="SMART" id="SM01381">
    <property type="entry name" value="7TM_GPCR_Srsx"/>
    <property type="match status" value="1"/>
</dbReference>
<dbReference type="FunFam" id="1.20.1070.10:FF:000271">
    <property type="entry name" value="Octopamine receptor beta-2R"/>
    <property type="match status" value="1"/>
</dbReference>
<name>B4QS91_DROSI</name>
<evidence type="ECO:0000256" key="5">
    <source>
        <dbReference type="ARBA" id="ARBA00022989"/>
    </source>
</evidence>
<evidence type="ECO:0000256" key="3">
    <source>
        <dbReference type="ARBA" id="ARBA00022475"/>
    </source>
</evidence>
<evidence type="ECO:0000256" key="2">
    <source>
        <dbReference type="ARBA" id="ARBA00010663"/>
    </source>
</evidence>
<keyword evidence="17" id="KW-1185">Reference proteome</keyword>
<sequence length="611" mass="68154">MLLCDGLGPEPPRQRHRNRTSAARIRKRPKCCCADGSSGSGNQAEQPGGVVSNPISYGQSLTTLARVTAAALTTAAMLHTTNALAATGSSSSSNSSTGGIALPLGTATPATHELNATQPFGGTGLNFNESGAGLSDHHQHQQHNPDEDWLDNIVWVFKAFVMLLIIIAAICGNLLVIISVMRVRKLRVITNYFVVSLAMADIMVAIMAMTFNFSVQVTGRWNFSPFVCDLWNSLDVYFSTASILHLCCISVDRYYAIVKPLKYPISMTKRVVGIMLLNTWISPALLSFLPIFIGWYTTPQHKQFVIQNPTQCSFVVNKYYAVISSSISFWIPCTIMIFTYLAIFREANRQEKQLMMRHGNAMLMHRPSMQPSGEALSGSGSSKTLTLHEVEQEHTPTKDKHLIKMKREHKAARTLGIIMGTFILCWLPFFLWYTLSMTCEVCQVPDIVVSILFWIGYFNSTLNPLIYAYFNRDFREAFRNTLLCLFCNWWKDRHLPLDIDIRRSSLRYDQRAKSVYSESYLNSTTPSHRRQSQMQQQRLAAGGSRLGGQLAAAAKDGRESKDAKEAGKGKSNVDCLAGDDVQEIQIEIPMEYINKWNKNNNAAASTASSHV</sequence>
<dbReference type="GO" id="GO:0004989">
    <property type="term" value="F:octopamine receptor activity"/>
    <property type="evidence" value="ECO:0007669"/>
    <property type="project" value="TreeGrafter"/>
</dbReference>
<evidence type="ECO:0000256" key="12">
    <source>
        <dbReference type="RuleBase" id="RU000688"/>
    </source>
</evidence>
<dbReference type="Gene3D" id="1.20.1070.10">
    <property type="entry name" value="Rhodopsin 7-helix transmembrane proteins"/>
    <property type="match status" value="1"/>
</dbReference>
<feature type="compositionally biased region" description="Basic residues" evidence="13">
    <location>
        <begin position="14"/>
        <end position="26"/>
    </location>
</feature>
<dbReference type="InterPro" id="IPR017452">
    <property type="entry name" value="GPCR_Rhodpsn_7TM"/>
</dbReference>
<dbReference type="PRINTS" id="PR00237">
    <property type="entry name" value="GPCRRHODOPSN"/>
</dbReference>
<keyword evidence="10 12" id="KW-0807">Transducer</keyword>
<keyword evidence="8 12" id="KW-0675">Receptor</keyword>
<evidence type="ECO:0000313" key="16">
    <source>
        <dbReference type="EMBL" id="EDX13187.1"/>
    </source>
</evidence>
<feature type="region of interest" description="Disordered" evidence="13">
    <location>
        <begin position="1"/>
        <end position="26"/>
    </location>
</feature>
<dbReference type="STRING" id="7240.B4QS91"/>
<dbReference type="PROSITE" id="PS00036">
    <property type="entry name" value="BZIP_BASIC"/>
    <property type="match status" value="1"/>
</dbReference>
<keyword evidence="3" id="KW-1003">Cell membrane</keyword>
<evidence type="ECO:0000256" key="11">
    <source>
        <dbReference type="ARBA" id="ARBA00074411"/>
    </source>
</evidence>
<feature type="transmembrane region" description="Helical" evidence="14">
    <location>
        <begin position="447"/>
        <end position="470"/>
    </location>
</feature>
<evidence type="ECO:0000259" key="15">
    <source>
        <dbReference type="PROSITE" id="PS50262"/>
    </source>
</evidence>
<keyword evidence="4 12" id="KW-0812">Transmembrane</keyword>
<evidence type="ECO:0000256" key="6">
    <source>
        <dbReference type="ARBA" id="ARBA00023040"/>
    </source>
</evidence>
<keyword evidence="6 12" id="KW-0297">G-protein coupled receptor</keyword>
<dbReference type="CDD" id="cd15066">
    <property type="entry name" value="7tmA_DmOct-betaAR-like"/>
    <property type="match status" value="1"/>
</dbReference>
<dbReference type="PANTHER" id="PTHR24248">
    <property type="entry name" value="ADRENERGIC RECEPTOR-RELATED G-PROTEIN COUPLED RECEPTOR"/>
    <property type="match status" value="1"/>
</dbReference>
<feature type="region of interest" description="Disordered" evidence="13">
    <location>
        <begin position="551"/>
        <end position="572"/>
    </location>
</feature>